<dbReference type="KEGG" id="cag:Cagg_1122"/>
<dbReference type="AlphaFoldDB" id="B8G775"/>
<gene>
    <name evidence="8" type="ordered locus">Cagg_1122</name>
</gene>
<dbReference type="InterPro" id="IPR029063">
    <property type="entry name" value="SAM-dependent_MTases_sf"/>
</dbReference>
<accession>B8G775</accession>
<dbReference type="InterPro" id="IPR017985">
    <property type="entry name" value="MeTrfase_CN4_CS"/>
</dbReference>
<dbReference type="RefSeq" id="WP_012616396.1">
    <property type="nucleotide sequence ID" value="NC_011831.1"/>
</dbReference>
<dbReference type="Gene3D" id="3.40.50.150">
    <property type="entry name" value="Vaccinia Virus protein VP39"/>
    <property type="match status" value="2"/>
</dbReference>
<keyword evidence="5" id="KW-0949">S-adenosyl-L-methionine</keyword>
<comment type="similarity">
    <text evidence="1">Belongs to the N(4)/N(6)-methyltransferase family. N(4) subfamily.</text>
</comment>
<evidence type="ECO:0000256" key="3">
    <source>
        <dbReference type="ARBA" id="ARBA00022603"/>
    </source>
</evidence>
<keyword evidence="9" id="KW-1185">Reference proteome</keyword>
<comment type="catalytic activity">
    <reaction evidence="7">
        <text>a 2'-deoxycytidine in DNA + S-adenosyl-L-methionine = an N(4)-methyl-2'-deoxycytidine in DNA + S-adenosyl-L-homocysteine + H(+)</text>
        <dbReference type="Rhea" id="RHEA:16857"/>
        <dbReference type="Rhea" id="RHEA-COMP:11369"/>
        <dbReference type="Rhea" id="RHEA-COMP:13674"/>
        <dbReference type="ChEBI" id="CHEBI:15378"/>
        <dbReference type="ChEBI" id="CHEBI:57856"/>
        <dbReference type="ChEBI" id="CHEBI:59789"/>
        <dbReference type="ChEBI" id="CHEBI:85452"/>
        <dbReference type="ChEBI" id="CHEBI:137933"/>
        <dbReference type="EC" id="2.1.1.113"/>
    </reaction>
</comment>
<evidence type="ECO:0000256" key="2">
    <source>
        <dbReference type="ARBA" id="ARBA00012185"/>
    </source>
</evidence>
<evidence type="ECO:0000313" key="8">
    <source>
        <dbReference type="EMBL" id="ACL24032.1"/>
    </source>
</evidence>
<evidence type="ECO:0000256" key="5">
    <source>
        <dbReference type="ARBA" id="ARBA00022691"/>
    </source>
</evidence>
<name>B8G775_CHLAD</name>
<dbReference type="EMBL" id="CP001337">
    <property type="protein sequence ID" value="ACL24032.1"/>
    <property type="molecule type" value="Genomic_DNA"/>
</dbReference>
<dbReference type="REBASE" id="19759">
    <property type="entry name" value="M.CagVIII"/>
</dbReference>
<evidence type="ECO:0000256" key="7">
    <source>
        <dbReference type="ARBA" id="ARBA00049120"/>
    </source>
</evidence>
<evidence type="ECO:0000256" key="6">
    <source>
        <dbReference type="ARBA" id="ARBA00022747"/>
    </source>
</evidence>
<keyword evidence="3 8" id="KW-0489">Methyltransferase</keyword>
<organism evidence="8 9">
    <name type="scientific">Chloroflexus aggregans (strain MD-66 / DSM 9485)</name>
    <dbReference type="NCBI Taxonomy" id="326427"/>
    <lineage>
        <taxon>Bacteria</taxon>
        <taxon>Bacillati</taxon>
        <taxon>Chloroflexota</taxon>
        <taxon>Chloroflexia</taxon>
        <taxon>Chloroflexales</taxon>
        <taxon>Chloroflexineae</taxon>
        <taxon>Chloroflexaceae</taxon>
        <taxon>Chloroflexus</taxon>
    </lineage>
</organism>
<dbReference type="GO" id="GO:0015667">
    <property type="term" value="F:site-specific DNA-methyltransferase (cytosine-N4-specific) activity"/>
    <property type="evidence" value="ECO:0007669"/>
    <property type="project" value="UniProtKB-EC"/>
</dbReference>
<sequence>MRDNTIQQRPEFTFRENHKNGRHGWVRLTPAYSVTLVTDILNRERGAFRILDPFAGTGTTVLCAAEQGMYGVGIDINPFLVWLGNAKLRRYTLAEIAEFEHTVCRIISALRSEGPSVPPPPIHNVARWWSPPALDFLCRLKYEIDTRINKAQAISDLWYITFCRVLIMIARVAFNHQSMSFQDESFRQGYLFVGEDQYITILSEVAHLVSRSAMSNPSGTGTIMLGDSRMLVCLADEERFDLVITSPPYVNRMSYIRELRPYMYWLGYITAAREAGELDWQTIGGTWGVATSRLAEWRLASDTFLPRDLHDTIKRIRSAEHKHSFLMAQYVAKYFEDMWMHVKAVKRWVQPGGHLYYIIGNAKFYDVVVPVERVLADMMLESGYEQVSIETVRKRNSKKELFEYIVSARKPKEDDR</sequence>
<dbReference type="Proteomes" id="UP000002508">
    <property type="component" value="Chromosome"/>
</dbReference>
<dbReference type="EC" id="2.1.1.113" evidence="2"/>
<dbReference type="HOGENOM" id="CLU_027633_0_0_0"/>
<reference evidence="8" key="1">
    <citation type="submission" date="2008-12" db="EMBL/GenBank/DDBJ databases">
        <title>Complete sequence of Chloroflexus aggregans DSM 9485.</title>
        <authorList>
            <consortium name="US DOE Joint Genome Institute"/>
            <person name="Lucas S."/>
            <person name="Copeland A."/>
            <person name="Lapidus A."/>
            <person name="Glavina del Rio T."/>
            <person name="Dalin E."/>
            <person name="Tice H."/>
            <person name="Pitluck S."/>
            <person name="Foster B."/>
            <person name="Larimer F."/>
            <person name="Land M."/>
            <person name="Hauser L."/>
            <person name="Kyrpides N."/>
            <person name="Mikhailova N."/>
            <person name="Bryant D."/>
            <person name="Richardson P."/>
        </authorList>
    </citation>
    <scope>NUCLEOTIDE SEQUENCE</scope>
    <source>
        <strain evidence="8">DSM 9485</strain>
    </source>
</reference>
<dbReference type="PROSITE" id="PS00093">
    <property type="entry name" value="N4_MTASE"/>
    <property type="match status" value="1"/>
</dbReference>
<dbReference type="GO" id="GO:0009307">
    <property type="term" value="P:DNA restriction-modification system"/>
    <property type="evidence" value="ECO:0007669"/>
    <property type="project" value="UniProtKB-KW"/>
</dbReference>
<dbReference type="GO" id="GO:0003677">
    <property type="term" value="F:DNA binding"/>
    <property type="evidence" value="ECO:0007669"/>
    <property type="project" value="InterPro"/>
</dbReference>
<dbReference type="GO" id="GO:0032259">
    <property type="term" value="P:methylation"/>
    <property type="evidence" value="ECO:0007669"/>
    <property type="project" value="UniProtKB-KW"/>
</dbReference>
<evidence type="ECO:0000256" key="1">
    <source>
        <dbReference type="ARBA" id="ARBA00010203"/>
    </source>
</evidence>
<dbReference type="SUPFAM" id="SSF53335">
    <property type="entry name" value="S-adenosyl-L-methionine-dependent methyltransferases"/>
    <property type="match status" value="1"/>
</dbReference>
<dbReference type="eggNOG" id="COG0863">
    <property type="taxonomic scope" value="Bacteria"/>
</dbReference>
<keyword evidence="6" id="KW-0680">Restriction system</keyword>
<dbReference type="STRING" id="326427.Cagg_1122"/>
<evidence type="ECO:0000256" key="4">
    <source>
        <dbReference type="ARBA" id="ARBA00022679"/>
    </source>
</evidence>
<protein>
    <recommendedName>
        <fullName evidence="2">site-specific DNA-methyltransferase (cytosine-N(4)-specific)</fullName>
        <ecNumber evidence="2">2.1.1.113</ecNumber>
    </recommendedName>
</protein>
<proteinExistence type="inferred from homology"/>
<evidence type="ECO:0000313" key="9">
    <source>
        <dbReference type="Proteomes" id="UP000002508"/>
    </source>
</evidence>
<keyword evidence="4" id="KW-0808">Transferase</keyword>